<keyword evidence="1" id="KW-0812">Transmembrane</keyword>
<dbReference type="AlphaFoldDB" id="A0A975SY37"/>
<organism evidence="3 4">
    <name type="scientific">Nocardioides panacis</name>
    <dbReference type="NCBI Taxonomy" id="2849501"/>
    <lineage>
        <taxon>Bacteria</taxon>
        <taxon>Bacillati</taxon>
        <taxon>Actinomycetota</taxon>
        <taxon>Actinomycetes</taxon>
        <taxon>Propionibacteriales</taxon>
        <taxon>Nocardioidaceae</taxon>
        <taxon>Nocardioides</taxon>
    </lineage>
</organism>
<feature type="transmembrane region" description="Helical" evidence="1">
    <location>
        <begin position="16"/>
        <end position="34"/>
    </location>
</feature>
<proteinExistence type="predicted"/>
<name>A0A975SY37_9ACTN</name>
<gene>
    <name evidence="3" type="ORF">KRR39_21930</name>
</gene>
<accession>A0A975SY37</accession>
<sequence>MWNDLMGLGVSAPEKILRTIVIYLVLAVLLRLAGKRDLAQLNSFDLVVMLLLSNVVQNAVIGPDNSLLGGIVGATVLVAFNALVVRASLTSDRAYRLMEGTSTLLARHGAWDHRALRREGLRQADVDAALRRQNANGVDDVETVSLEPGGAVVTTLLPGAESATRADVERLEAKLDALLSRQR</sequence>
<evidence type="ECO:0000313" key="3">
    <source>
        <dbReference type="EMBL" id="QWZ07981.1"/>
    </source>
</evidence>
<dbReference type="PANTHER" id="PTHR34582:SF6">
    <property type="entry name" value="UPF0702 TRANSMEMBRANE PROTEIN YCAP"/>
    <property type="match status" value="1"/>
</dbReference>
<protein>
    <submittedName>
        <fullName evidence="3">DUF421 domain-containing protein</fullName>
    </submittedName>
</protein>
<dbReference type="InterPro" id="IPR007353">
    <property type="entry name" value="DUF421"/>
</dbReference>
<evidence type="ECO:0000259" key="2">
    <source>
        <dbReference type="Pfam" id="PF04239"/>
    </source>
</evidence>
<keyword evidence="4" id="KW-1185">Reference proteome</keyword>
<dbReference type="Proteomes" id="UP000683575">
    <property type="component" value="Chromosome"/>
</dbReference>
<dbReference type="PANTHER" id="PTHR34582">
    <property type="entry name" value="UPF0702 TRANSMEMBRANE PROTEIN YCAP"/>
    <property type="match status" value="1"/>
</dbReference>
<feature type="domain" description="YetF C-terminal" evidence="2">
    <location>
        <begin position="91"/>
        <end position="154"/>
    </location>
</feature>
<dbReference type="KEGG" id="nps:KRR39_21930"/>
<keyword evidence="1" id="KW-0472">Membrane</keyword>
<evidence type="ECO:0000256" key="1">
    <source>
        <dbReference type="SAM" id="Phobius"/>
    </source>
</evidence>
<dbReference type="EMBL" id="CP077062">
    <property type="protein sequence ID" value="QWZ07981.1"/>
    <property type="molecule type" value="Genomic_DNA"/>
</dbReference>
<feature type="transmembrane region" description="Helical" evidence="1">
    <location>
        <begin position="67"/>
        <end position="89"/>
    </location>
</feature>
<feature type="transmembrane region" description="Helical" evidence="1">
    <location>
        <begin position="41"/>
        <end position="61"/>
    </location>
</feature>
<dbReference type="Pfam" id="PF04239">
    <property type="entry name" value="DUF421"/>
    <property type="match status" value="1"/>
</dbReference>
<dbReference type="RefSeq" id="WP_216939491.1">
    <property type="nucleotide sequence ID" value="NZ_CP077062.1"/>
</dbReference>
<evidence type="ECO:0000313" key="4">
    <source>
        <dbReference type="Proteomes" id="UP000683575"/>
    </source>
</evidence>
<keyword evidence="1" id="KW-1133">Transmembrane helix</keyword>
<reference evidence="3" key="1">
    <citation type="submission" date="2021-06" db="EMBL/GenBank/DDBJ databases">
        <title>Complete genome sequence of Nocardioides sp. G188.</title>
        <authorList>
            <person name="Im W.-T."/>
        </authorList>
    </citation>
    <scope>NUCLEOTIDE SEQUENCE</scope>
    <source>
        <strain evidence="3">G188</strain>
    </source>
</reference>